<accession>A0A3A8QFB7</accession>
<gene>
    <name evidence="3" type="ORF">D7W81_14060</name>
</gene>
<dbReference type="OrthoDB" id="5523102at2"/>
<feature type="compositionally biased region" description="Polar residues" evidence="1">
    <location>
        <begin position="1"/>
        <end position="18"/>
    </location>
</feature>
<feature type="region of interest" description="Disordered" evidence="1">
    <location>
        <begin position="1"/>
        <end position="23"/>
    </location>
</feature>
<evidence type="ECO:0000256" key="1">
    <source>
        <dbReference type="SAM" id="MobiDB-lite"/>
    </source>
</evidence>
<sequence length="260" mass="28895">MIRATAKSSPGSPATSSPRPERPSGFFIADYADSIFGPVSAPKPEVFPPSATAWTRLASASEALRTTLRQEFIEGGRVPHLCLRDAILPERAEALHQALRDARFVRHHHGPYPLHIAPLAQQAPSALTDFCAWLKSADGAAFHAALVGWPQPLETRQVQVSRMEVGEHFPEHRDTDEEGLAVVYNFTRPWEDRFGGVLTFRHPEVDADLMRVPPLFNSVFIFRARGAPHRVTEWTSAAQGHQRYSITAFILARAEAPHSR</sequence>
<keyword evidence="4" id="KW-1185">Reference proteome</keyword>
<dbReference type="InterPro" id="IPR044862">
    <property type="entry name" value="Pro_4_hyd_alph_FE2OG_OXY"/>
</dbReference>
<comment type="caution">
    <text evidence="3">The sequence shown here is derived from an EMBL/GenBank/DDBJ whole genome shotgun (WGS) entry which is preliminary data.</text>
</comment>
<protein>
    <submittedName>
        <fullName evidence="3">2OG-Fe(II) oxygenase</fullName>
    </submittedName>
</protein>
<evidence type="ECO:0000259" key="2">
    <source>
        <dbReference type="Pfam" id="PF13640"/>
    </source>
</evidence>
<feature type="domain" description="Prolyl 4-hydroxylase alpha subunit Fe(2+) 2OG dioxygenase" evidence="2">
    <location>
        <begin position="158"/>
        <end position="250"/>
    </location>
</feature>
<dbReference type="EMBL" id="RAWK01000072">
    <property type="protein sequence ID" value="RKH67357.1"/>
    <property type="molecule type" value="Genomic_DNA"/>
</dbReference>
<evidence type="ECO:0000313" key="4">
    <source>
        <dbReference type="Proteomes" id="UP000267003"/>
    </source>
</evidence>
<reference evidence="4" key="1">
    <citation type="submission" date="2018-09" db="EMBL/GenBank/DDBJ databases">
        <authorList>
            <person name="Livingstone P.G."/>
            <person name="Whitworth D.E."/>
        </authorList>
    </citation>
    <scope>NUCLEOTIDE SEQUENCE [LARGE SCALE GENOMIC DNA]</scope>
    <source>
        <strain evidence="4">AB050A</strain>
    </source>
</reference>
<dbReference type="Gene3D" id="2.60.120.620">
    <property type="entry name" value="q2cbj1_9rhob like domain"/>
    <property type="match status" value="1"/>
</dbReference>
<name>A0A3A8QFB7_9BACT</name>
<dbReference type="Proteomes" id="UP000267003">
    <property type="component" value="Unassembled WGS sequence"/>
</dbReference>
<dbReference type="Pfam" id="PF13640">
    <property type="entry name" value="2OG-FeII_Oxy_3"/>
    <property type="match status" value="1"/>
</dbReference>
<dbReference type="AlphaFoldDB" id="A0A3A8QFB7"/>
<evidence type="ECO:0000313" key="3">
    <source>
        <dbReference type="EMBL" id="RKH67357.1"/>
    </source>
</evidence>
<organism evidence="3 4">
    <name type="scientific">Corallococcus aberystwythensis</name>
    <dbReference type="NCBI Taxonomy" id="2316722"/>
    <lineage>
        <taxon>Bacteria</taxon>
        <taxon>Pseudomonadati</taxon>
        <taxon>Myxococcota</taxon>
        <taxon>Myxococcia</taxon>
        <taxon>Myxococcales</taxon>
        <taxon>Cystobacterineae</taxon>
        <taxon>Myxococcaceae</taxon>
        <taxon>Corallococcus</taxon>
    </lineage>
</organism>
<proteinExistence type="predicted"/>